<dbReference type="GO" id="GO:0004180">
    <property type="term" value="F:carboxypeptidase activity"/>
    <property type="evidence" value="ECO:0007669"/>
    <property type="project" value="UniProtKB-ARBA"/>
</dbReference>
<gene>
    <name evidence="9" type="primary">pgp2</name>
    <name evidence="9" type="ORF">ACBT_1780</name>
</gene>
<reference evidence="9 10" key="1">
    <citation type="submission" date="2020-05" db="EMBL/GenBank/DDBJ databases">
        <title>Complete genome sequencing of Campylobacter and Arcobacter type strains.</title>
        <authorList>
            <person name="Miller W.G."/>
            <person name="Yee E."/>
        </authorList>
    </citation>
    <scope>NUCLEOTIDE SEQUENCE [LARGE SCALE GENOMIC DNA]</scope>
    <source>
        <strain evidence="9 10">LMG 21996</strain>
    </source>
</reference>
<dbReference type="InterPro" id="IPR005490">
    <property type="entry name" value="LD_TPept_cat_dom"/>
</dbReference>
<keyword evidence="3" id="KW-0808">Transferase</keyword>
<accession>A0A7L5JR40</accession>
<keyword evidence="6 7" id="KW-0961">Cell wall biogenesis/degradation</keyword>
<evidence type="ECO:0000256" key="3">
    <source>
        <dbReference type="ARBA" id="ARBA00022679"/>
    </source>
</evidence>
<evidence type="ECO:0000259" key="8">
    <source>
        <dbReference type="PROSITE" id="PS52029"/>
    </source>
</evidence>
<evidence type="ECO:0000256" key="5">
    <source>
        <dbReference type="ARBA" id="ARBA00022984"/>
    </source>
</evidence>
<feature type="domain" description="L,D-TPase catalytic" evidence="8">
    <location>
        <begin position="45"/>
        <end position="175"/>
    </location>
</feature>
<comment type="similarity">
    <text evidence="2">Belongs to the YkuD family.</text>
</comment>
<evidence type="ECO:0000256" key="7">
    <source>
        <dbReference type="PROSITE-ProRule" id="PRU01373"/>
    </source>
</evidence>
<dbReference type="PROSITE" id="PS52029">
    <property type="entry name" value="LD_TPASE"/>
    <property type="match status" value="1"/>
</dbReference>
<dbReference type="SUPFAM" id="SSF54427">
    <property type="entry name" value="NTF2-like"/>
    <property type="match status" value="1"/>
</dbReference>
<feature type="active site" description="Nucleophile" evidence="7">
    <location>
        <position position="151"/>
    </location>
</feature>
<dbReference type="UniPathway" id="UPA00219"/>
<dbReference type="GO" id="GO:0008360">
    <property type="term" value="P:regulation of cell shape"/>
    <property type="evidence" value="ECO:0007669"/>
    <property type="project" value="UniProtKB-UniRule"/>
</dbReference>
<dbReference type="InterPro" id="IPR056203">
    <property type="entry name" value="Cds6_C"/>
</dbReference>
<keyword evidence="4 7" id="KW-0133">Cell shape</keyword>
<dbReference type="SUPFAM" id="SSF141523">
    <property type="entry name" value="L,D-transpeptidase catalytic domain-like"/>
    <property type="match status" value="1"/>
</dbReference>
<dbReference type="CDD" id="cd16913">
    <property type="entry name" value="YkuD_like"/>
    <property type="match status" value="1"/>
</dbReference>
<dbReference type="InterPro" id="IPR038063">
    <property type="entry name" value="Transpep_catalytic_dom"/>
</dbReference>
<dbReference type="GO" id="GO:0016740">
    <property type="term" value="F:transferase activity"/>
    <property type="evidence" value="ECO:0007669"/>
    <property type="project" value="UniProtKB-KW"/>
</dbReference>
<comment type="pathway">
    <text evidence="1 7">Cell wall biogenesis; peptidoglycan biosynthesis.</text>
</comment>
<feature type="active site" description="Proton donor/acceptor" evidence="7">
    <location>
        <position position="136"/>
    </location>
</feature>
<evidence type="ECO:0000256" key="6">
    <source>
        <dbReference type="ARBA" id="ARBA00023316"/>
    </source>
</evidence>
<name>A0A7L5JR40_9BACT</name>
<evidence type="ECO:0000256" key="4">
    <source>
        <dbReference type="ARBA" id="ARBA00022960"/>
    </source>
</evidence>
<dbReference type="PANTHER" id="PTHR36699:SF1">
    <property type="entry name" value="L,D-TRANSPEPTIDASE YAFK-RELATED"/>
    <property type="match status" value="1"/>
</dbReference>
<organism evidence="9 10">
    <name type="scientific">Aliarcobacter cibarius</name>
    <dbReference type="NCBI Taxonomy" id="255507"/>
    <lineage>
        <taxon>Bacteria</taxon>
        <taxon>Pseudomonadati</taxon>
        <taxon>Campylobacterota</taxon>
        <taxon>Epsilonproteobacteria</taxon>
        <taxon>Campylobacterales</taxon>
        <taxon>Arcobacteraceae</taxon>
        <taxon>Aliarcobacter</taxon>
    </lineage>
</organism>
<dbReference type="Pfam" id="PF03734">
    <property type="entry name" value="YkuD"/>
    <property type="match status" value="1"/>
</dbReference>
<dbReference type="RefSeq" id="WP_228130319.1">
    <property type="nucleotide sequence ID" value="NZ_CP043857.1"/>
</dbReference>
<dbReference type="GO" id="GO:0071555">
    <property type="term" value="P:cell wall organization"/>
    <property type="evidence" value="ECO:0007669"/>
    <property type="project" value="UniProtKB-UniRule"/>
</dbReference>
<dbReference type="Proteomes" id="UP000509513">
    <property type="component" value="Chromosome"/>
</dbReference>
<dbReference type="Gene3D" id="2.40.440.10">
    <property type="entry name" value="L,D-transpeptidase catalytic domain-like"/>
    <property type="match status" value="1"/>
</dbReference>
<proteinExistence type="inferred from homology"/>
<keyword evidence="5 7" id="KW-0573">Peptidoglycan synthesis</keyword>
<evidence type="ECO:0000313" key="9">
    <source>
        <dbReference type="EMBL" id="QKJ27677.1"/>
    </source>
</evidence>
<evidence type="ECO:0000256" key="2">
    <source>
        <dbReference type="ARBA" id="ARBA00005992"/>
    </source>
</evidence>
<sequence>MDIYRIEGIKAVEQELEKNLRDIDFWKKYLEKKNVEYGYYEYNKYIIVAQKENKELSLFENSEDGYKLITKEKMIIGENLGDKFLEGDKRTPEGSYDLVQKRVGLDQFYGPFALVTSYPNSFDKSLNKKGHGIWIHGMPLDGERENYTQGCLALDNDRLKVLDSNINLNKTVLITSHDELKKTTKEDIALILSSIYKWKDAWKYSNINEYLSFYSRDFKRADRTDFNTFSAQKRQIFAKNEDKTINLFNIDISPYPNSLNKNMYRILMDEEYTSPSVKFYGKKELFVEIANNQLQILTED</sequence>
<evidence type="ECO:0000313" key="10">
    <source>
        <dbReference type="Proteomes" id="UP000509513"/>
    </source>
</evidence>
<dbReference type="KEGG" id="acib:ACBT_1780"/>
<dbReference type="Pfam" id="PF24125">
    <property type="entry name" value="Cds6_C"/>
    <property type="match status" value="1"/>
</dbReference>
<protein>
    <submittedName>
        <fullName evidence="9">Peptidoglycan peptidase 2</fullName>
    </submittedName>
</protein>
<dbReference type="EMBL" id="CP054051">
    <property type="protein sequence ID" value="QKJ27677.1"/>
    <property type="molecule type" value="Genomic_DNA"/>
</dbReference>
<dbReference type="GO" id="GO:0009252">
    <property type="term" value="P:peptidoglycan biosynthetic process"/>
    <property type="evidence" value="ECO:0007669"/>
    <property type="project" value="UniProtKB-UniPathway"/>
</dbReference>
<dbReference type="AlphaFoldDB" id="A0A7L5JR40"/>
<dbReference type="PANTHER" id="PTHR36699">
    <property type="entry name" value="LD-TRANSPEPTIDASE"/>
    <property type="match status" value="1"/>
</dbReference>
<evidence type="ECO:0000256" key="1">
    <source>
        <dbReference type="ARBA" id="ARBA00004752"/>
    </source>
</evidence>
<dbReference type="InterPro" id="IPR032710">
    <property type="entry name" value="NTF2-like_dom_sf"/>
</dbReference>